<comment type="caution">
    <text evidence="2">The sequence shown here is derived from an EMBL/GenBank/DDBJ whole genome shotgun (WGS) entry which is preliminary data.</text>
</comment>
<dbReference type="PANTHER" id="PTHR44259:SF114">
    <property type="entry name" value="OS06G0707300 PROTEIN"/>
    <property type="match status" value="1"/>
</dbReference>
<dbReference type="EMBL" id="JAMRDG010000001">
    <property type="protein sequence ID" value="KAJ3702202.1"/>
    <property type="molecule type" value="Genomic_DNA"/>
</dbReference>
<dbReference type="AlphaFoldDB" id="A0AAD5ZQL8"/>
<gene>
    <name evidence="2" type="ORF">LUZ61_005907</name>
</gene>
<evidence type="ECO:0000313" key="2">
    <source>
        <dbReference type="EMBL" id="KAJ3702202.1"/>
    </source>
</evidence>
<dbReference type="Proteomes" id="UP001210211">
    <property type="component" value="Unassembled WGS sequence"/>
</dbReference>
<dbReference type="PANTHER" id="PTHR44259">
    <property type="entry name" value="OS07G0183000 PROTEIN-RELATED"/>
    <property type="match status" value="1"/>
</dbReference>
<evidence type="ECO:0000259" key="1">
    <source>
        <dbReference type="Pfam" id="PF03478"/>
    </source>
</evidence>
<dbReference type="Pfam" id="PF03478">
    <property type="entry name" value="Beta-prop_KIB1-4"/>
    <property type="match status" value="1"/>
</dbReference>
<dbReference type="InterPro" id="IPR050942">
    <property type="entry name" value="F-box_BR-signaling"/>
</dbReference>
<feature type="domain" description="KIB1-4 beta-propeller" evidence="1">
    <location>
        <begin position="95"/>
        <end position="339"/>
    </location>
</feature>
<protein>
    <recommendedName>
        <fullName evidence="1">KIB1-4 beta-propeller domain-containing protein</fullName>
    </recommendedName>
</protein>
<organism evidence="2 3">
    <name type="scientific">Rhynchospora tenuis</name>
    <dbReference type="NCBI Taxonomy" id="198213"/>
    <lineage>
        <taxon>Eukaryota</taxon>
        <taxon>Viridiplantae</taxon>
        <taxon>Streptophyta</taxon>
        <taxon>Embryophyta</taxon>
        <taxon>Tracheophyta</taxon>
        <taxon>Spermatophyta</taxon>
        <taxon>Magnoliopsida</taxon>
        <taxon>Liliopsida</taxon>
        <taxon>Poales</taxon>
        <taxon>Cyperaceae</taxon>
        <taxon>Cyperoideae</taxon>
        <taxon>Rhynchosporeae</taxon>
        <taxon>Rhynchospora</taxon>
    </lineage>
</organism>
<reference evidence="2 3" key="1">
    <citation type="journal article" date="2022" name="Cell">
        <title>Repeat-based holocentromeres influence genome architecture and karyotype evolution.</title>
        <authorList>
            <person name="Hofstatter P.G."/>
            <person name="Thangavel G."/>
            <person name="Lux T."/>
            <person name="Neumann P."/>
            <person name="Vondrak T."/>
            <person name="Novak P."/>
            <person name="Zhang M."/>
            <person name="Costa L."/>
            <person name="Castellani M."/>
            <person name="Scott A."/>
            <person name="Toegelov H."/>
            <person name="Fuchs J."/>
            <person name="Mata-Sucre Y."/>
            <person name="Dias Y."/>
            <person name="Vanzela A.L.L."/>
            <person name="Huettel B."/>
            <person name="Almeida C.C.S."/>
            <person name="Simkova H."/>
            <person name="Souza G."/>
            <person name="Pedrosa-Harand A."/>
            <person name="Macas J."/>
            <person name="Mayer K.F.X."/>
            <person name="Houben A."/>
            <person name="Marques A."/>
        </authorList>
    </citation>
    <scope>NUCLEOTIDE SEQUENCE [LARGE SCALE GENOMIC DNA]</scope>
    <source>
        <strain evidence="2">RhyTen1mFocal</strain>
    </source>
</reference>
<proteinExistence type="predicted"/>
<evidence type="ECO:0000313" key="3">
    <source>
        <dbReference type="Proteomes" id="UP001210211"/>
    </source>
</evidence>
<sequence length="378" mass="42808">MGLCIVNQNQSPFLHFPSLFPHRHRFRQRIPPMDWSTFPPELLHLLSTKFSSISDLIHFRAVCKTWLASASVSDLPPQIPCFLLEPEPGATSLKFYSLTSGKTHTVTVPTCHDQTVLDSSNGYLLMRHLTNPDFSLLNPVTNSKVSLPFPQIRKPRLVWACLDPVQTDDYAVCIFGNAWTPNKFSAFLRPGEVKWTAINKGSHWSCYYKGMYLDLTTFSKSLAIYDVATKTLRDAVLPPHSEEPISLKAAFAYLVVSDGQVILVLQHGNKLLPLHQCRFEIHRLEFGSDEKKPFWVKVSNIGNQILFLNLVNGFSISASCFEGFKGNFIYFMKEEDTGSDNRISYVLARYDIEAGTAEVLPFPPVTCGMWFLPSMWYA</sequence>
<dbReference type="InterPro" id="IPR005174">
    <property type="entry name" value="KIB1-4_b-propeller"/>
</dbReference>
<keyword evidence="3" id="KW-1185">Reference proteome</keyword>
<name>A0AAD5ZQL8_9POAL</name>
<accession>A0AAD5ZQL8</accession>